<proteinExistence type="predicted"/>
<organism evidence="1">
    <name type="scientific">Physcomitrium patens</name>
    <name type="common">Spreading-leaved earth moss</name>
    <name type="synonym">Physcomitrella patens</name>
    <dbReference type="NCBI Taxonomy" id="3218"/>
    <lineage>
        <taxon>Eukaryota</taxon>
        <taxon>Viridiplantae</taxon>
        <taxon>Streptophyta</taxon>
        <taxon>Embryophyta</taxon>
        <taxon>Bryophyta</taxon>
        <taxon>Bryophytina</taxon>
        <taxon>Bryopsida</taxon>
        <taxon>Funariidae</taxon>
        <taxon>Funariales</taxon>
        <taxon>Funariaceae</taxon>
        <taxon>Physcomitrium</taxon>
    </lineage>
</organism>
<reference evidence="2" key="3">
    <citation type="submission" date="2020-12" db="UniProtKB">
        <authorList>
            <consortium name="EnsemblPlants"/>
        </authorList>
    </citation>
    <scope>IDENTIFICATION</scope>
</reference>
<dbReference type="EMBL" id="ABEU02000014">
    <property type="protein sequence ID" value="PNR40690.1"/>
    <property type="molecule type" value="Genomic_DNA"/>
</dbReference>
<sequence length="106" mass="11406">MGEEGEVGLSLSLSLALRHRPLTRSLRASHPLLSVRTVLAGTWSPSYGLPGVILTHWASGPSHDCQSHRRSACVARLHPLGSFGTRSVIHTKTLDCRTSTPNQNGT</sequence>
<gene>
    <name evidence="1" type="ORF">PHYPA_018093</name>
</gene>
<dbReference type="Proteomes" id="UP000006727">
    <property type="component" value="Chromosome 14"/>
</dbReference>
<evidence type="ECO:0000313" key="2">
    <source>
        <dbReference type="EnsemblPlants" id="PAC:32960156.CDS.1"/>
    </source>
</evidence>
<name>A0A2K1JGK3_PHYPA</name>
<keyword evidence="3" id="KW-1185">Reference proteome</keyword>
<accession>A0A2K1JGK3</accession>
<reference evidence="1 3" key="1">
    <citation type="journal article" date="2008" name="Science">
        <title>The Physcomitrella genome reveals evolutionary insights into the conquest of land by plants.</title>
        <authorList>
            <person name="Rensing S."/>
            <person name="Lang D."/>
            <person name="Zimmer A."/>
            <person name="Terry A."/>
            <person name="Salamov A."/>
            <person name="Shapiro H."/>
            <person name="Nishiyama T."/>
            <person name="Perroud P.-F."/>
            <person name="Lindquist E."/>
            <person name="Kamisugi Y."/>
            <person name="Tanahashi T."/>
            <person name="Sakakibara K."/>
            <person name="Fujita T."/>
            <person name="Oishi K."/>
            <person name="Shin-I T."/>
            <person name="Kuroki Y."/>
            <person name="Toyoda A."/>
            <person name="Suzuki Y."/>
            <person name="Hashimoto A."/>
            <person name="Yamaguchi K."/>
            <person name="Sugano A."/>
            <person name="Kohara Y."/>
            <person name="Fujiyama A."/>
            <person name="Anterola A."/>
            <person name="Aoki S."/>
            <person name="Ashton N."/>
            <person name="Barbazuk W.B."/>
            <person name="Barker E."/>
            <person name="Bennetzen J."/>
            <person name="Bezanilla M."/>
            <person name="Blankenship R."/>
            <person name="Cho S.H."/>
            <person name="Dutcher S."/>
            <person name="Estelle M."/>
            <person name="Fawcett J.A."/>
            <person name="Gundlach H."/>
            <person name="Hanada K."/>
            <person name="Heyl A."/>
            <person name="Hicks K.A."/>
            <person name="Hugh J."/>
            <person name="Lohr M."/>
            <person name="Mayer K."/>
            <person name="Melkozernov A."/>
            <person name="Murata T."/>
            <person name="Nelson D."/>
            <person name="Pils B."/>
            <person name="Prigge M."/>
            <person name="Reiss B."/>
            <person name="Renner T."/>
            <person name="Rombauts S."/>
            <person name="Rushton P."/>
            <person name="Sanderfoot A."/>
            <person name="Schween G."/>
            <person name="Shiu S.-H."/>
            <person name="Stueber K."/>
            <person name="Theodoulou F.L."/>
            <person name="Tu H."/>
            <person name="Van de Peer Y."/>
            <person name="Verrier P.J."/>
            <person name="Waters E."/>
            <person name="Wood A."/>
            <person name="Yang L."/>
            <person name="Cove D."/>
            <person name="Cuming A."/>
            <person name="Hasebe M."/>
            <person name="Lucas S."/>
            <person name="Mishler D.B."/>
            <person name="Reski R."/>
            <person name="Grigoriev I."/>
            <person name="Quatrano R.S."/>
            <person name="Boore J.L."/>
        </authorList>
    </citation>
    <scope>NUCLEOTIDE SEQUENCE [LARGE SCALE GENOMIC DNA]</scope>
    <source>
        <strain evidence="2 3">cv. Gransden 2004</strain>
    </source>
</reference>
<protein>
    <submittedName>
        <fullName evidence="1 2">Uncharacterized protein</fullName>
    </submittedName>
</protein>
<dbReference type="EnsemblPlants" id="Pp3c14_6140V3.1">
    <property type="protein sequence ID" value="PAC:32960156.CDS.1"/>
    <property type="gene ID" value="Pp3c14_6140"/>
</dbReference>
<dbReference type="InParanoid" id="A0A2K1JGK3"/>
<dbReference type="AlphaFoldDB" id="A0A2K1JGK3"/>
<evidence type="ECO:0000313" key="3">
    <source>
        <dbReference type="Proteomes" id="UP000006727"/>
    </source>
</evidence>
<reference evidence="1 3" key="2">
    <citation type="journal article" date="2018" name="Plant J.">
        <title>The Physcomitrella patens chromosome-scale assembly reveals moss genome structure and evolution.</title>
        <authorList>
            <person name="Lang D."/>
            <person name="Ullrich K.K."/>
            <person name="Murat F."/>
            <person name="Fuchs J."/>
            <person name="Jenkins J."/>
            <person name="Haas F.B."/>
            <person name="Piednoel M."/>
            <person name="Gundlach H."/>
            <person name="Van Bel M."/>
            <person name="Meyberg R."/>
            <person name="Vives C."/>
            <person name="Morata J."/>
            <person name="Symeonidi A."/>
            <person name="Hiss M."/>
            <person name="Muchero W."/>
            <person name="Kamisugi Y."/>
            <person name="Saleh O."/>
            <person name="Blanc G."/>
            <person name="Decker E.L."/>
            <person name="van Gessel N."/>
            <person name="Grimwood J."/>
            <person name="Hayes R.D."/>
            <person name="Graham S.W."/>
            <person name="Gunter L.E."/>
            <person name="McDaniel S.F."/>
            <person name="Hoernstein S.N.W."/>
            <person name="Larsson A."/>
            <person name="Li F.W."/>
            <person name="Perroud P.F."/>
            <person name="Phillips J."/>
            <person name="Ranjan P."/>
            <person name="Rokshar D.S."/>
            <person name="Rothfels C.J."/>
            <person name="Schneider L."/>
            <person name="Shu S."/>
            <person name="Stevenson D.W."/>
            <person name="Thummler F."/>
            <person name="Tillich M."/>
            <person name="Villarreal Aguilar J.C."/>
            <person name="Widiez T."/>
            <person name="Wong G.K."/>
            <person name="Wymore A."/>
            <person name="Zhang Y."/>
            <person name="Zimmer A.D."/>
            <person name="Quatrano R.S."/>
            <person name="Mayer K.F.X."/>
            <person name="Goodstein D."/>
            <person name="Casacuberta J.M."/>
            <person name="Vandepoele K."/>
            <person name="Reski R."/>
            <person name="Cuming A.C."/>
            <person name="Tuskan G.A."/>
            <person name="Maumus F."/>
            <person name="Salse J."/>
            <person name="Schmutz J."/>
            <person name="Rensing S.A."/>
        </authorList>
    </citation>
    <scope>NUCLEOTIDE SEQUENCE [LARGE SCALE GENOMIC DNA]</scope>
    <source>
        <strain evidence="2 3">cv. Gransden 2004</strain>
    </source>
</reference>
<evidence type="ECO:0000313" key="1">
    <source>
        <dbReference type="EMBL" id="PNR40690.1"/>
    </source>
</evidence>
<dbReference type="Gramene" id="Pp3c14_6140V3.1">
    <property type="protein sequence ID" value="PAC:32960156.CDS.1"/>
    <property type="gene ID" value="Pp3c14_6140"/>
</dbReference>